<accession>A0A0C3J6Y3</accession>
<name>A0A0C3J6Y3_PISTI</name>
<gene>
    <name evidence="1" type="ORF">M404DRAFT_540412</name>
</gene>
<dbReference type="InParanoid" id="A0A0C3J6Y3"/>
<dbReference type="Proteomes" id="UP000054217">
    <property type="component" value="Unassembled WGS sequence"/>
</dbReference>
<keyword evidence="2" id="KW-1185">Reference proteome</keyword>
<dbReference type="AlphaFoldDB" id="A0A0C3J6Y3"/>
<dbReference type="EMBL" id="KN831969">
    <property type="protein sequence ID" value="KIO04793.1"/>
    <property type="molecule type" value="Genomic_DNA"/>
</dbReference>
<reference evidence="1 2" key="1">
    <citation type="submission" date="2014-04" db="EMBL/GenBank/DDBJ databases">
        <authorList>
            <consortium name="DOE Joint Genome Institute"/>
            <person name="Kuo A."/>
            <person name="Kohler A."/>
            <person name="Costa M.D."/>
            <person name="Nagy L.G."/>
            <person name="Floudas D."/>
            <person name="Copeland A."/>
            <person name="Barry K.W."/>
            <person name="Cichocki N."/>
            <person name="Veneault-Fourrey C."/>
            <person name="LaButti K."/>
            <person name="Lindquist E.A."/>
            <person name="Lipzen A."/>
            <person name="Lundell T."/>
            <person name="Morin E."/>
            <person name="Murat C."/>
            <person name="Sun H."/>
            <person name="Tunlid A."/>
            <person name="Henrissat B."/>
            <person name="Grigoriev I.V."/>
            <person name="Hibbett D.S."/>
            <person name="Martin F."/>
            <person name="Nordberg H.P."/>
            <person name="Cantor M.N."/>
            <person name="Hua S.X."/>
        </authorList>
    </citation>
    <scope>NUCLEOTIDE SEQUENCE [LARGE SCALE GENOMIC DNA]</scope>
    <source>
        <strain evidence="1 2">Marx 270</strain>
    </source>
</reference>
<dbReference type="HOGENOM" id="CLU_1816575_0_0_1"/>
<organism evidence="1 2">
    <name type="scientific">Pisolithus tinctorius Marx 270</name>
    <dbReference type="NCBI Taxonomy" id="870435"/>
    <lineage>
        <taxon>Eukaryota</taxon>
        <taxon>Fungi</taxon>
        <taxon>Dikarya</taxon>
        <taxon>Basidiomycota</taxon>
        <taxon>Agaricomycotina</taxon>
        <taxon>Agaricomycetes</taxon>
        <taxon>Agaricomycetidae</taxon>
        <taxon>Boletales</taxon>
        <taxon>Sclerodermatineae</taxon>
        <taxon>Pisolithaceae</taxon>
        <taxon>Pisolithus</taxon>
    </lineage>
</organism>
<protein>
    <submittedName>
        <fullName evidence="1">Uncharacterized protein</fullName>
    </submittedName>
</protein>
<proteinExistence type="predicted"/>
<sequence>MFNTSTLPYQPYSVDGAYELCASHTADVCCVFQRFIVTTSHRFYRRRAGLGCLNVMPRRSVDDSLHKDTNRSRFSRISRGELNFPWRCEGECYVCWRYLVGPRDHPLSVEILRSRTWKDMGSSLSRIGHPQGALRCRQFRWA</sequence>
<evidence type="ECO:0000313" key="2">
    <source>
        <dbReference type="Proteomes" id="UP000054217"/>
    </source>
</evidence>
<reference evidence="2" key="2">
    <citation type="submission" date="2015-01" db="EMBL/GenBank/DDBJ databases">
        <title>Evolutionary Origins and Diversification of the Mycorrhizal Mutualists.</title>
        <authorList>
            <consortium name="DOE Joint Genome Institute"/>
            <consortium name="Mycorrhizal Genomics Consortium"/>
            <person name="Kohler A."/>
            <person name="Kuo A."/>
            <person name="Nagy L.G."/>
            <person name="Floudas D."/>
            <person name="Copeland A."/>
            <person name="Barry K.W."/>
            <person name="Cichocki N."/>
            <person name="Veneault-Fourrey C."/>
            <person name="LaButti K."/>
            <person name="Lindquist E.A."/>
            <person name="Lipzen A."/>
            <person name="Lundell T."/>
            <person name="Morin E."/>
            <person name="Murat C."/>
            <person name="Riley R."/>
            <person name="Ohm R."/>
            <person name="Sun H."/>
            <person name="Tunlid A."/>
            <person name="Henrissat B."/>
            <person name="Grigoriev I.V."/>
            <person name="Hibbett D.S."/>
            <person name="Martin F."/>
        </authorList>
    </citation>
    <scope>NUCLEOTIDE SEQUENCE [LARGE SCALE GENOMIC DNA]</scope>
    <source>
        <strain evidence="2">Marx 270</strain>
    </source>
</reference>
<evidence type="ECO:0000313" key="1">
    <source>
        <dbReference type="EMBL" id="KIO04793.1"/>
    </source>
</evidence>